<proteinExistence type="predicted"/>
<gene>
    <name evidence="1" type="ORF">Ae201684_001812</name>
</gene>
<dbReference type="EMBL" id="VJMJ01000016">
    <property type="protein sequence ID" value="KAF0743477.1"/>
    <property type="molecule type" value="Genomic_DNA"/>
</dbReference>
<organism evidence="1 2">
    <name type="scientific">Aphanomyces euteiches</name>
    <dbReference type="NCBI Taxonomy" id="100861"/>
    <lineage>
        <taxon>Eukaryota</taxon>
        <taxon>Sar</taxon>
        <taxon>Stramenopiles</taxon>
        <taxon>Oomycota</taxon>
        <taxon>Saprolegniomycetes</taxon>
        <taxon>Saprolegniales</taxon>
        <taxon>Verrucalvaceae</taxon>
        <taxon>Aphanomyces</taxon>
    </lineage>
</organism>
<protein>
    <recommendedName>
        <fullName evidence="3">MULE transposase domain-containing protein</fullName>
    </recommendedName>
</protein>
<evidence type="ECO:0000313" key="2">
    <source>
        <dbReference type="Proteomes" id="UP000481153"/>
    </source>
</evidence>
<evidence type="ECO:0008006" key="3">
    <source>
        <dbReference type="Google" id="ProtNLM"/>
    </source>
</evidence>
<sequence length="238" mass="28581">MRRKFNYEWSPQLFMGDADRAQHRGLFDTFAPTNPEIQYLMCFFHVIKKCYEKKAGLTWLEWNTVSFGIYLLHMCDSFESLQAKMSDVYSSWEKSRELRKFRSYFYNTWLPHDIRLSQRNDMRFWKWQVYHSDSGGALTNNPNEQFNAELKRFIHNQKLHIPHLIQEICRLLAKESRAKKTWAAKPTLSDRLRRHFINLQKQRVLNVTGPVRTAPLTWNVSGCQLWQHVKNHVENIDQ</sequence>
<keyword evidence="2" id="KW-1185">Reference proteome</keyword>
<evidence type="ECO:0000313" key="1">
    <source>
        <dbReference type="EMBL" id="KAF0743477.1"/>
    </source>
</evidence>
<dbReference type="VEuPathDB" id="FungiDB:AeMF1_004914"/>
<dbReference type="AlphaFoldDB" id="A0A6G0XT14"/>
<comment type="caution">
    <text evidence="1">The sequence shown here is derived from an EMBL/GenBank/DDBJ whole genome shotgun (WGS) entry which is preliminary data.</text>
</comment>
<reference evidence="1 2" key="1">
    <citation type="submission" date="2019-07" db="EMBL/GenBank/DDBJ databases">
        <title>Genomics analysis of Aphanomyces spp. identifies a new class of oomycete effector associated with host adaptation.</title>
        <authorList>
            <person name="Gaulin E."/>
        </authorList>
    </citation>
    <scope>NUCLEOTIDE SEQUENCE [LARGE SCALE GENOMIC DNA]</scope>
    <source>
        <strain evidence="1 2">ATCC 201684</strain>
    </source>
</reference>
<dbReference type="Proteomes" id="UP000481153">
    <property type="component" value="Unassembled WGS sequence"/>
</dbReference>
<accession>A0A6G0XT14</accession>
<name>A0A6G0XT14_9STRA</name>